<accession>A0ABQ9NII7</accession>
<gene>
    <name evidence="6" type="ORF">H2201_007563</name>
</gene>
<name>A0ABQ9NII7_9PEZI</name>
<feature type="domain" description="Protein YTP1-like C-terminal" evidence="5">
    <location>
        <begin position="291"/>
        <end position="578"/>
    </location>
</feature>
<feature type="compositionally biased region" description="Polar residues" evidence="1">
    <location>
        <begin position="186"/>
        <end position="218"/>
    </location>
</feature>
<dbReference type="InterPro" id="IPR018825">
    <property type="entry name" value="DUF2427"/>
</dbReference>
<protein>
    <recommendedName>
        <fullName evidence="8">Integral membrane protein</fullName>
    </recommendedName>
</protein>
<evidence type="ECO:0000313" key="7">
    <source>
        <dbReference type="Proteomes" id="UP001172684"/>
    </source>
</evidence>
<comment type="caution">
    <text evidence="6">The sequence shown here is derived from an EMBL/GenBank/DDBJ whole genome shotgun (WGS) entry which is preliminary data.</text>
</comment>
<dbReference type="InterPro" id="IPR018827">
    <property type="entry name" value="YTP1_C"/>
</dbReference>
<evidence type="ECO:0000256" key="3">
    <source>
        <dbReference type="SAM" id="SignalP"/>
    </source>
</evidence>
<evidence type="ECO:0000259" key="4">
    <source>
        <dbReference type="Pfam" id="PF10348"/>
    </source>
</evidence>
<keyword evidence="3" id="KW-0732">Signal</keyword>
<feature type="chain" id="PRO_5047009871" description="Integral membrane protein" evidence="3">
    <location>
        <begin position="25"/>
        <end position="603"/>
    </location>
</feature>
<feature type="transmembrane region" description="Helical" evidence="2">
    <location>
        <begin position="519"/>
        <end position="536"/>
    </location>
</feature>
<feature type="transmembrane region" description="Helical" evidence="2">
    <location>
        <begin position="458"/>
        <end position="475"/>
    </location>
</feature>
<dbReference type="PANTHER" id="PTHR31685">
    <property type="entry name" value="INTEGRAL MEMBRANE PROTEIN (AFU_ORTHOLOGUE AFUA_6G12730)-RELATED"/>
    <property type="match status" value="1"/>
</dbReference>
<evidence type="ECO:0000313" key="6">
    <source>
        <dbReference type="EMBL" id="KAJ9658913.1"/>
    </source>
</evidence>
<feature type="transmembrane region" description="Helical" evidence="2">
    <location>
        <begin position="325"/>
        <end position="346"/>
    </location>
</feature>
<reference evidence="6" key="1">
    <citation type="submission" date="2022-10" db="EMBL/GenBank/DDBJ databases">
        <title>Culturing micro-colonial fungi from biological soil crusts in the Mojave desert and describing Neophaeococcomyces mojavensis, and introducing the new genera and species Taxawa tesnikishii.</title>
        <authorList>
            <person name="Kurbessoian T."/>
            <person name="Stajich J.E."/>
        </authorList>
    </citation>
    <scope>NUCLEOTIDE SEQUENCE</scope>
    <source>
        <strain evidence="6">TK_1</strain>
    </source>
</reference>
<dbReference type="Proteomes" id="UP001172684">
    <property type="component" value="Unassembled WGS sequence"/>
</dbReference>
<dbReference type="PANTHER" id="PTHR31685:SF3">
    <property type="entry name" value="INTEGRAL MEMBRANE PROTEIN (AFU_ORTHOLOGUE AFUA_6G12730)"/>
    <property type="match status" value="1"/>
</dbReference>
<feature type="signal peptide" evidence="3">
    <location>
        <begin position="1"/>
        <end position="24"/>
    </location>
</feature>
<dbReference type="Pfam" id="PF10355">
    <property type="entry name" value="Ytp1"/>
    <property type="match status" value="1"/>
</dbReference>
<feature type="transmembrane region" description="Helical" evidence="2">
    <location>
        <begin position="487"/>
        <end position="507"/>
    </location>
</feature>
<feature type="transmembrane region" description="Helical" evidence="2">
    <location>
        <begin position="556"/>
        <end position="576"/>
    </location>
</feature>
<feature type="transmembrane region" description="Helical" evidence="2">
    <location>
        <begin position="106"/>
        <end position="122"/>
    </location>
</feature>
<keyword evidence="2" id="KW-0812">Transmembrane</keyword>
<evidence type="ECO:0000256" key="1">
    <source>
        <dbReference type="SAM" id="MobiDB-lite"/>
    </source>
</evidence>
<keyword evidence="7" id="KW-1185">Reference proteome</keyword>
<keyword evidence="2" id="KW-0472">Membrane</keyword>
<dbReference type="Pfam" id="PF10348">
    <property type="entry name" value="DUF2427"/>
    <property type="match status" value="1"/>
</dbReference>
<evidence type="ECO:0008006" key="8">
    <source>
        <dbReference type="Google" id="ProtNLM"/>
    </source>
</evidence>
<feature type="transmembrane region" description="Helical" evidence="2">
    <location>
        <begin position="367"/>
        <end position="388"/>
    </location>
</feature>
<organism evidence="6 7">
    <name type="scientific">Coniosporium apollinis</name>
    <dbReference type="NCBI Taxonomy" id="61459"/>
    <lineage>
        <taxon>Eukaryota</taxon>
        <taxon>Fungi</taxon>
        <taxon>Dikarya</taxon>
        <taxon>Ascomycota</taxon>
        <taxon>Pezizomycotina</taxon>
        <taxon>Dothideomycetes</taxon>
        <taxon>Dothideomycetes incertae sedis</taxon>
        <taxon>Coniosporium</taxon>
    </lineage>
</organism>
<dbReference type="EMBL" id="JAPDRL010000081">
    <property type="protein sequence ID" value="KAJ9658913.1"/>
    <property type="molecule type" value="Genomic_DNA"/>
</dbReference>
<proteinExistence type="predicted"/>
<feature type="region of interest" description="Disordered" evidence="1">
    <location>
        <begin position="186"/>
        <end position="248"/>
    </location>
</feature>
<sequence>MAGGRLLPLATAALLLGASSLAIAHGHDDQHMNMGGETHSGNGNSSMLWYDGTPIADRPQSYFSLSEHAGLMYLHILFMVIAWVVVLPVGLMFSIARSRYTLPTQALFLALNGLGLLLGVIYDRSTPDLYENNSHGKIGWALTWIASAWVLMGVVDLYASRAKTQVPGKLSAAVMAQYHRLQQIQTENANPSRWSNDSGQGTERNSASLYGSPRSASVGSEDHQLSEPQQSSYHGDDDDEEGADGEKRGFLRNNTVDRVLSRNLSRLAFGPTLTAVRFLYVAIERTIVFLGFAGITTGAVVYGGIARGDAVFNILAHFVKGGIFFWYGLITLGRWMGCFADLGWAWNIKPSKEIVGRRKAAIPSAEFTESFVIWLYGASNVFLEHLAAWGGKWTPQDLEHVSISIMFFGGGALGMLIESRKIRDLLNTTILNSENQTAHNNDEAWQPPKTYRVPLNPMPGLIILLLGIMMGSHHQASMLSTMIHKQWGTLFVGFSMARALTYILLYLSPPTSFLPARPPTEIITSFCLIAGGLIFMESNKDTVALLQSYNLDAMFTFTVTMGFTALLMAWTTFVLATKGWALRREASISTTNPSSQHSAGALA</sequence>
<evidence type="ECO:0000256" key="2">
    <source>
        <dbReference type="SAM" id="Phobius"/>
    </source>
</evidence>
<feature type="domain" description="DUF2427" evidence="4">
    <location>
        <begin position="58"/>
        <end position="156"/>
    </location>
</feature>
<evidence type="ECO:0000259" key="5">
    <source>
        <dbReference type="Pfam" id="PF10355"/>
    </source>
</evidence>
<feature type="transmembrane region" description="Helical" evidence="2">
    <location>
        <begin position="138"/>
        <end position="159"/>
    </location>
</feature>
<feature type="transmembrane region" description="Helical" evidence="2">
    <location>
        <begin position="72"/>
        <end position="94"/>
    </location>
</feature>
<feature type="transmembrane region" description="Helical" evidence="2">
    <location>
        <begin position="400"/>
        <end position="417"/>
    </location>
</feature>
<feature type="transmembrane region" description="Helical" evidence="2">
    <location>
        <begin position="287"/>
        <end position="305"/>
    </location>
</feature>
<keyword evidence="2" id="KW-1133">Transmembrane helix</keyword>